<reference evidence="3" key="1">
    <citation type="journal article" date="2019" name="Sci. Rep.">
        <title>Draft genome of Tanacetum cinerariifolium, the natural source of mosquito coil.</title>
        <authorList>
            <person name="Yamashiro T."/>
            <person name="Shiraishi A."/>
            <person name="Satake H."/>
            <person name="Nakayama K."/>
        </authorList>
    </citation>
    <scope>NUCLEOTIDE SEQUENCE</scope>
</reference>
<name>A0A6L2LGG3_TANCI</name>
<feature type="region of interest" description="Disordered" evidence="1">
    <location>
        <begin position="246"/>
        <end position="265"/>
    </location>
</feature>
<comment type="caution">
    <text evidence="3">The sequence shown here is derived from an EMBL/GenBank/DDBJ whole genome shotgun (WGS) entry which is preliminary data.</text>
</comment>
<sequence>MLGDAFLHQLPHAFGGGHSHEHSASGHDHGHGHDLSPSHSHSIKDLSVGLSILFGIVVFLFLPTHAHAHYDDDDSPQPVAPTTAKQKLAKNNELKARGTLLMALPDKHQLKFNFYKDAKTLMEAIDKRFGGNTDTKKVQKTLLKQQYENFIGTTTQNLAFVSSSNTDSTTELVSVAANVSAVCAKMHVSSLPNVDSLSNAVIYSFFASQSTSLHLDNEDLKQIDVNDLEEMDLKWQMAMKGHFAREYRSPKDSRRNDAVEPQRRTVPVKTSTSNALVSQCDGVGSYDWSHQAEEEPVNYAIMAFSSSALLLIMSFFFSSIAVQTSGSGISFLLTMAFIFRQWEVPSGSENFLTNSGNAFFLSQEEPKRVHQALKDPSWIEAMQEELLQFKMQKVWVLVDLPHGKRAIGTKWVYMNKKDERGIVVRNKARLVTQGHIQEERIDYKEVFAPVVRIEAIRLFLAYASFMGFMVYQMNVKSAFLYETIEEEVYVCQPPGFKDPDHPDKVYKVVKALYGLH</sequence>
<dbReference type="GO" id="GO:0006882">
    <property type="term" value="P:intracellular zinc ion homeostasis"/>
    <property type="evidence" value="ECO:0007669"/>
    <property type="project" value="TreeGrafter"/>
</dbReference>
<dbReference type="PANTHER" id="PTHR16950">
    <property type="entry name" value="ZINC TRANSPORTER SLC39A7 HISTIDINE-RICH MEMBRANE PROTEIN KE4"/>
    <property type="match status" value="1"/>
</dbReference>
<feature type="compositionally biased region" description="Basic and acidic residues" evidence="1">
    <location>
        <begin position="246"/>
        <end position="263"/>
    </location>
</feature>
<feature type="domain" description="Reverse transcriptase Ty1/copia-type" evidence="2">
    <location>
        <begin position="393"/>
        <end position="515"/>
    </location>
</feature>
<organism evidence="3">
    <name type="scientific">Tanacetum cinerariifolium</name>
    <name type="common">Dalmatian daisy</name>
    <name type="synonym">Chrysanthemum cinerariifolium</name>
    <dbReference type="NCBI Taxonomy" id="118510"/>
    <lineage>
        <taxon>Eukaryota</taxon>
        <taxon>Viridiplantae</taxon>
        <taxon>Streptophyta</taxon>
        <taxon>Embryophyta</taxon>
        <taxon>Tracheophyta</taxon>
        <taxon>Spermatophyta</taxon>
        <taxon>Magnoliopsida</taxon>
        <taxon>eudicotyledons</taxon>
        <taxon>Gunneridae</taxon>
        <taxon>Pentapetalae</taxon>
        <taxon>asterids</taxon>
        <taxon>campanulids</taxon>
        <taxon>Asterales</taxon>
        <taxon>Asteraceae</taxon>
        <taxon>Asteroideae</taxon>
        <taxon>Anthemideae</taxon>
        <taxon>Anthemidinae</taxon>
        <taxon>Tanacetum</taxon>
    </lineage>
</organism>
<gene>
    <name evidence="3" type="ORF">Tci_032706</name>
</gene>
<feature type="compositionally biased region" description="Basic and acidic residues" evidence="1">
    <location>
        <begin position="18"/>
        <end position="36"/>
    </location>
</feature>
<protein>
    <submittedName>
        <fullName evidence="3">Putative ribonuclease H-like domain-containing protein</fullName>
    </submittedName>
</protein>
<dbReference type="InterPro" id="IPR013103">
    <property type="entry name" value="RVT_2"/>
</dbReference>
<feature type="region of interest" description="Disordered" evidence="1">
    <location>
        <begin position="16"/>
        <end position="40"/>
    </location>
</feature>
<dbReference type="EMBL" id="BKCJ010004385">
    <property type="protein sequence ID" value="GEU60728.1"/>
    <property type="molecule type" value="Genomic_DNA"/>
</dbReference>
<proteinExistence type="predicted"/>
<dbReference type="PANTHER" id="PTHR16950:SF16">
    <property type="entry name" value="ZINC TRANSPORTER ZIP13"/>
    <property type="match status" value="1"/>
</dbReference>
<accession>A0A6L2LGG3</accession>
<dbReference type="AlphaFoldDB" id="A0A6L2LGG3"/>
<evidence type="ECO:0000313" key="3">
    <source>
        <dbReference type="EMBL" id="GEU60728.1"/>
    </source>
</evidence>
<dbReference type="Pfam" id="PF07727">
    <property type="entry name" value="RVT_2"/>
    <property type="match status" value="1"/>
</dbReference>
<dbReference type="GO" id="GO:0005385">
    <property type="term" value="F:zinc ion transmembrane transporter activity"/>
    <property type="evidence" value="ECO:0007669"/>
    <property type="project" value="TreeGrafter"/>
</dbReference>
<evidence type="ECO:0000259" key="2">
    <source>
        <dbReference type="Pfam" id="PF07727"/>
    </source>
</evidence>
<evidence type="ECO:0000256" key="1">
    <source>
        <dbReference type="SAM" id="MobiDB-lite"/>
    </source>
</evidence>